<evidence type="ECO:0008006" key="4">
    <source>
        <dbReference type="Google" id="ProtNLM"/>
    </source>
</evidence>
<organism evidence="2 3">
    <name type="scientific">Klebsiella phage vB_KvM-Eowyn</name>
    <dbReference type="NCBI Taxonomy" id="2762819"/>
    <lineage>
        <taxon>Viruses</taxon>
        <taxon>Duplodnaviria</taxon>
        <taxon>Heunggongvirae</taxon>
        <taxon>Uroviricota</taxon>
        <taxon>Caudoviricetes</taxon>
        <taxon>Chimalliviridae</taxon>
        <taxon>Eowynvirus</taxon>
        <taxon>Eowynvirus eowyn</taxon>
    </lineage>
</organism>
<accession>A0A7R8MJF6</accession>
<evidence type="ECO:0000313" key="2">
    <source>
        <dbReference type="EMBL" id="CAD5236042.1"/>
    </source>
</evidence>
<name>A0A7R8MJF6_9CAUD</name>
<keyword evidence="1" id="KW-0812">Transmembrane</keyword>
<dbReference type="EMBL" id="LR881104">
    <property type="protein sequence ID" value="CAD5236042.1"/>
    <property type="molecule type" value="Genomic_DNA"/>
</dbReference>
<sequence>MMSKQEYWITWFVLGLVLLFLVGGMCLVGYVVYNRYVSVGLAYLILGLMVYTVDPGKYLSLDGRIGTQPSLWPLLGWVVYLPWIIVLWVCSPWHVFRR</sequence>
<keyword evidence="1" id="KW-0472">Membrane</keyword>
<dbReference type="Proteomes" id="UP000596247">
    <property type="component" value="Chromosome"/>
</dbReference>
<evidence type="ECO:0000313" key="3">
    <source>
        <dbReference type="Proteomes" id="UP000596247"/>
    </source>
</evidence>
<feature type="transmembrane region" description="Helical" evidence="1">
    <location>
        <begin position="7"/>
        <end position="30"/>
    </location>
</feature>
<gene>
    <name evidence="2" type="ORF">LLCLJKAH_00053</name>
</gene>
<feature type="transmembrane region" description="Helical" evidence="1">
    <location>
        <begin position="36"/>
        <end position="53"/>
    </location>
</feature>
<reference evidence="2 3" key="1">
    <citation type="submission" date="2020-09" db="EMBL/GenBank/DDBJ databases">
        <authorList>
            <person name="Jameson E."/>
        </authorList>
    </citation>
    <scope>NUCLEOTIDE SEQUENCE [LARGE SCALE GENOMIC DNA]</scope>
</reference>
<keyword evidence="3" id="KW-1185">Reference proteome</keyword>
<evidence type="ECO:0000256" key="1">
    <source>
        <dbReference type="SAM" id="Phobius"/>
    </source>
</evidence>
<proteinExistence type="predicted"/>
<feature type="transmembrane region" description="Helical" evidence="1">
    <location>
        <begin position="74"/>
        <end position="96"/>
    </location>
</feature>
<protein>
    <recommendedName>
        <fullName evidence="4">Transmembrane protein</fullName>
    </recommendedName>
</protein>
<keyword evidence="1" id="KW-1133">Transmembrane helix</keyword>